<evidence type="ECO:0000256" key="2">
    <source>
        <dbReference type="ARBA" id="ARBA00008114"/>
    </source>
</evidence>
<gene>
    <name evidence="10" type="primary">mamB</name>
    <name evidence="10" type="ORF">MTBPR1_270004</name>
</gene>
<comment type="subcellular location">
    <subcellularLocation>
        <location evidence="1">Membrane</location>
        <topology evidence="1">Multi-pass membrane protein</topology>
    </subcellularLocation>
</comment>
<name>A0A1C3RH60_9PROT</name>
<dbReference type="InterPro" id="IPR027469">
    <property type="entry name" value="Cation_efflux_TMD_sf"/>
</dbReference>
<protein>
    <submittedName>
        <fullName evidence="10">Magnetosome protein MamB</fullName>
    </submittedName>
</protein>
<keyword evidence="5 7" id="KW-1133">Transmembrane helix</keyword>
<evidence type="ECO:0000256" key="4">
    <source>
        <dbReference type="ARBA" id="ARBA00022692"/>
    </source>
</evidence>
<organism evidence="10 11">
    <name type="scientific">Candidatus Terasakiella magnetica</name>
    <dbReference type="NCBI Taxonomy" id="1867952"/>
    <lineage>
        <taxon>Bacteria</taxon>
        <taxon>Pseudomonadati</taxon>
        <taxon>Pseudomonadota</taxon>
        <taxon>Alphaproteobacteria</taxon>
        <taxon>Rhodospirillales</taxon>
        <taxon>Terasakiellaceae</taxon>
        <taxon>Terasakiella</taxon>
    </lineage>
</organism>
<evidence type="ECO:0000256" key="3">
    <source>
        <dbReference type="ARBA" id="ARBA00022448"/>
    </source>
</evidence>
<dbReference type="PANTHER" id="PTHR43840:SF15">
    <property type="entry name" value="MITOCHONDRIAL METAL TRANSPORTER 1-RELATED"/>
    <property type="match status" value="1"/>
</dbReference>
<reference evidence="10 11" key="1">
    <citation type="submission" date="2016-07" db="EMBL/GenBank/DDBJ databases">
        <authorList>
            <person name="Lefevre C.T."/>
        </authorList>
    </citation>
    <scope>NUCLEOTIDE SEQUENCE [LARGE SCALE GENOMIC DNA]</scope>
    <source>
        <strain evidence="10">PR1</strain>
    </source>
</reference>
<evidence type="ECO:0000259" key="9">
    <source>
        <dbReference type="Pfam" id="PF16916"/>
    </source>
</evidence>
<dbReference type="InterPro" id="IPR058533">
    <property type="entry name" value="Cation_efflux_TM"/>
</dbReference>
<feature type="transmembrane region" description="Helical" evidence="7">
    <location>
        <begin position="44"/>
        <end position="61"/>
    </location>
</feature>
<evidence type="ECO:0000313" key="10">
    <source>
        <dbReference type="EMBL" id="SCA56621.1"/>
    </source>
</evidence>
<dbReference type="FunFam" id="1.20.1510.10:FF:000006">
    <property type="entry name" value="Divalent cation efflux transporter"/>
    <property type="match status" value="1"/>
</dbReference>
<feature type="transmembrane region" description="Helical" evidence="7">
    <location>
        <begin position="163"/>
        <end position="191"/>
    </location>
</feature>
<keyword evidence="4 7" id="KW-0812">Transmembrane</keyword>
<evidence type="ECO:0000259" key="8">
    <source>
        <dbReference type="Pfam" id="PF01545"/>
    </source>
</evidence>
<dbReference type="SUPFAM" id="SSF161111">
    <property type="entry name" value="Cation efflux protein transmembrane domain-like"/>
    <property type="match status" value="1"/>
</dbReference>
<dbReference type="AlphaFoldDB" id="A0A1C3RH60"/>
<dbReference type="InterPro" id="IPR036837">
    <property type="entry name" value="Cation_efflux_CTD_sf"/>
</dbReference>
<evidence type="ECO:0000256" key="6">
    <source>
        <dbReference type="ARBA" id="ARBA00023136"/>
    </source>
</evidence>
<comment type="similarity">
    <text evidence="2">Belongs to the cation diffusion facilitator (CDF) transporter (TC 2.A.4) family.</text>
</comment>
<dbReference type="NCBIfam" id="NF033616">
    <property type="entry name" value="CDF_MamB"/>
    <property type="match status" value="1"/>
</dbReference>
<feature type="transmembrane region" description="Helical" evidence="7">
    <location>
        <begin position="81"/>
        <end position="100"/>
    </location>
</feature>
<evidence type="ECO:0000313" key="11">
    <source>
        <dbReference type="Proteomes" id="UP000231658"/>
    </source>
</evidence>
<accession>A0A1C3RH60</accession>
<dbReference type="InterPro" id="IPR027470">
    <property type="entry name" value="Cation_efflux_CTD"/>
</dbReference>
<feature type="domain" description="Cation efflux protein cytoplasmic" evidence="9">
    <location>
        <begin position="214"/>
        <end position="284"/>
    </location>
</feature>
<dbReference type="Pfam" id="PF16916">
    <property type="entry name" value="ZT_dimer"/>
    <property type="match status" value="1"/>
</dbReference>
<dbReference type="InterPro" id="IPR053436">
    <property type="entry name" value="Magnetosome_CDF_Transporter"/>
</dbReference>
<dbReference type="NCBIfam" id="TIGR01297">
    <property type="entry name" value="CDF"/>
    <property type="match status" value="1"/>
</dbReference>
<dbReference type="Proteomes" id="UP000231658">
    <property type="component" value="Unassembled WGS sequence"/>
</dbReference>
<evidence type="ECO:0000256" key="5">
    <source>
        <dbReference type="ARBA" id="ARBA00022989"/>
    </source>
</evidence>
<evidence type="ECO:0000256" key="7">
    <source>
        <dbReference type="SAM" id="Phobius"/>
    </source>
</evidence>
<dbReference type="Pfam" id="PF01545">
    <property type="entry name" value="Cation_efflux"/>
    <property type="match status" value="1"/>
</dbReference>
<dbReference type="STRING" id="1867952.MTBPR1_270004"/>
<dbReference type="InterPro" id="IPR050291">
    <property type="entry name" value="CDF_Transporter"/>
</dbReference>
<keyword evidence="3" id="KW-0813">Transport</keyword>
<evidence type="ECO:0000256" key="1">
    <source>
        <dbReference type="ARBA" id="ARBA00004141"/>
    </source>
</evidence>
<dbReference type="OrthoDB" id="9806522at2"/>
<feature type="domain" description="Cation efflux protein transmembrane" evidence="8">
    <location>
        <begin position="15"/>
        <end position="207"/>
    </location>
</feature>
<dbReference type="EMBL" id="FLYE01000020">
    <property type="protein sequence ID" value="SCA56621.1"/>
    <property type="molecule type" value="Genomic_DNA"/>
</dbReference>
<dbReference type="InterPro" id="IPR002524">
    <property type="entry name" value="Cation_efflux"/>
</dbReference>
<dbReference type="Gene3D" id="3.30.70.1350">
    <property type="entry name" value="Cation efflux protein, cytoplasmic domain"/>
    <property type="match status" value="1"/>
</dbReference>
<dbReference type="SUPFAM" id="SSF160240">
    <property type="entry name" value="Cation efflux protein cytoplasmic domain-like"/>
    <property type="match status" value="1"/>
</dbReference>
<dbReference type="RefSeq" id="WP_069188719.1">
    <property type="nucleotide sequence ID" value="NZ_FLYE01000020.1"/>
</dbReference>
<keyword evidence="11" id="KW-1185">Reference proteome</keyword>
<dbReference type="GO" id="GO:0016020">
    <property type="term" value="C:membrane"/>
    <property type="evidence" value="ECO:0007669"/>
    <property type="project" value="UniProtKB-SubCell"/>
</dbReference>
<sequence length="289" mass="31167">MIPNKCKQCKEEVVWWAIVVNIGQMTYKGVLGALTGSVALVADSLHSGADVIASIVTMLCVKISKRKASDKYPYGFGNIQFISSSIVGIILILGAIYLMYESILKIIDGNIEAPSGLAVLGAGMSVVVNELMYRYQHCVGRENNSPAIIANAWDNRSDALSSVGVLIGIMFAVLGFPIADVVAAMVVAILVARIGIELNIDAIDGLMDTSVEMDVLKDVYAIAVNVPKVDEVRHLRGRNVGEDIHLDISIAVDGKLKVFESDLIIQALKERIYAEVRHVTDVQIAVVEA</sequence>
<dbReference type="Gene3D" id="1.20.1510.10">
    <property type="entry name" value="Cation efflux protein transmembrane domain"/>
    <property type="match status" value="1"/>
</dbReference>
<keyword evidence="6 7" id="KW-0472">Membrane</keyword>
<dbReference type="GO" id="GO:0008324">
    <property type="term" value="F:monoatomic cation transmembrane transporter activity"/>
    <property type="evidence" value="ECO:0007669"/>
    <property type="project" value="InterPro"/>
</dbReference>
<proteinExistence type="inferred from homology"/>
<dbReference type="PANTHER" id="PTHR43840">
    <property type="entry name" value="MITOCHONDRIAL METAL TRANSPORTER 1-RELATED"/>
    <property type="match status" value="1"/>
</dbReference>